<dbReference type="AlphaFoldDB" id="C3ZKP8"/>
<dbReference type="PANTHER" id="PTHR10510:SF11">
    <property type="entry name" value="CYTOCHROME C OXIDASE SUBUNIT 7A, MITOCHONDRIAL"/>
    <property type="match status" value="1"/>
</dbReference>
<dbReference type="GO" id="GO:0045277">
    <property type="term" value="C:respiratory chain complex IV"/>
    <property type="evidence" value="ECO:0007669"/>
    <property type="project" value="InterPro"/>
</dbReference>
<dbReference type="InParanoid" id="C3ZKP8"/>
<dbReference type="InterPro" id="IPR036539">
    <property type="entry name" value="Cyt_c_oxidase_su7a_sf"/>
</dbReference>
<evidence type="ECO:0000256" key="4">
    <source>
        <dbReference type="ARBA" id="ARBA00022946"/>
    </source>
</evidence>
<keyword evidence="7" id="KW-1133">Transmembrane helix</keyword>
<dbReference type="InterPro" id="IPR003177">
    <property type="entry name" value="Cytc_oxidase_su7a_met"/>
</dbReference>
<dbReference type="Gene3D" id="4.10.91.10">
    <property type="entry name" value="Cytochrome c oxidase, subunit VIIa"/>
    <property type="match status" value="1"/>
</dbReference>
<feature type="transmembrane region" description="Helical" evidence="7">
    <location>
        <begin position="21"/>
        <end position="43"/>
    </location>
</feature>
<dbReference type="STRING" id="7739.C3ZKP8"/>
<organism>
    <name type="scientific">Branchiostoma floridae</name>
    <name type="common">Florida lancelet</name>
    <name type="synonym">Amphioxus</name>
    <dbReference type="NCBI Taxonomy" id="7739"/>
    <lineage>
        <taxon>Eukaryota</taxon>
        <taxon>Metazoa</taxon>
        <taxon>Chordata</taxon>
        <taxon>Cephalochordata</taxon>
        <taxon>Leptocardii</taxon>
        <taxon>Amphioxiformes</taxon>
        <taxon>Branchiostomatidae</taxon>
        <taxon>Branchiostoma</taxon>
    </lineage>
</organism>
<comment type="subcellular location">
    <subcellularLocation>
        <location evidence="1">Mitochondrion inner membrane</location>
    </subcellularLocation>
</comment>
<dbReference type="GO" id="GO:0005743">
    <property type="term" value="C:mitochondrial inner membrane"/>
    <property type="evidence" value="ECO:0007669"/>
    <property type="project" value="UniProtKB-SubCell"/>
</dbReference>
<feature type="transmembrane region" description="Helical" evidence="7">
    <location>
        <begin position="94"/>
        <end position="119"/>
    </location>
</feature>
<sequence>MTISSSNRIKGYNNLDRMKPRLLSVPFHMVTGVILLTSCHVIGENLVARLLVQRAGFSTSTRKALDNKVLEKQKIMQAPGGDMVYLKGGASDKIYYRTTMGMVIFGVGYSIFSLLAACLPKKSE</sequence>
<evidence type="ECO:0000256" key="1">
    <source>
        <dbReference type="ARBA" id="ARBA00004273"/>
    </source>
</evidence>
<keyword evidence="3" id="KW-0999">Mitochondrion inner membrane</keyword>
<dbReference type="SUPFAM" id="SSF81419">
    <property type="entry name" value="Mitochondrial cytochrome c oxidase subunit VIIa"/>
    <property type="match status" value="1"/>
</dbReference>
<keyword evidence="4" id="KW-0809">Transit peptide</keyword>
<keyword evidence="6 7" id="KW-0472">Membrane</keyword>
<evidence type="ECO:0000256" key="5">
    <source>
        <dbReference type="ARBA" id="ARBA00023128"/>
    </source>
</evidence>
<evidence type="ECO:0000256" key="7">
    <source>
        <dbReference type="SAM" id="Phobius"/>
    </source>
</evidence>
<evidence type="ECO:0000256" key="3">
    <source>
        <dbReference type="ARBA" id="ARBA00022792"/>
    </source>
</evidence>
<comment type="similarity">
    <text evidence="2">Belongs to the cytochrome c oxidase VIIa family.</text>
</comment>
<keyword evidence="7" id="KW-0812">Transmembrane</keyword>
<keyword evidence="5" id="KW-0496">Mitochondrion</keyword>
<name>C3ZKP8_BRAFL</name>
<protein>
    <submittedName>
        <fullName evidence="8">Uncharacterized protein</fullName>
    </submittedName>
</protein>
<evidence type="ECO:0000256" key="2">
    <source>
        <dbReference type="ARBA" id="ARBA00009331"/>
    </source>
</evidence>
<dbReference type="GO" id="GO:0006123">
    <property type="term" value="P:mitochondrial electron transport, cytochrome c to oxygen"/>
    <property type="evidence" value="ECO:0007669"/>
    <property type="project" value="InterPro"/>
</dbReference>
<dbReference type="PANTHER" id="PTHR10510">
    <property type="entry name" value="CYTOCHROME C OXIDASE POLYPEPTIDE 7A"/>
    <property type="match status" value="1"/>
</dbReference>
<evidence type="ECO:0000313" key="8">
    <source>
        <dbReference type="EMBL" id="EEN46897.1"/>
    </source>
</evidence>
<proteinExistence type="inferred from homology"/>
<accession>C3ZKP8</accession>
<dbReference type="FunFam" id="4.10.91.10:FF:000001">
    <property type="entry name" value="Cytochrome c oxidase subunit 7A1, mitochondrial"/>
    <property type="match status" value="1"/>
</dbReference>
<reference evidence="8" key="1">
    <citation type="journal article" date="2008" name="Nature">
        <title>The amphioxus genome and the evolution of the chordate karyotype.</title>
        <authorList>
            <consortium name="US DOE Joint Genome Institute (JGI-PGF)"/>
            <person name="Putnam N.H."/>
            <person name="Butts T."/>
            <person name="Ferrier D.E.K."/>
            <person name="Furlong R.F."/>
            <person name="Hellsten U."/>
            <person name="Kawashima T."/>
            <person name="Robinson-Rechavi M."/>
            <person name="Shoguchi E."/>
            <person name="Terry A."/>
            <person name="Yu J.-K."/>
            <person name="Benito-Gutierrez E.L."/>
            <person name="Dubchak I."/>
            <person name="Garcia-Fernandez J."/>
            <person name="Gibson-Brown J.J."/>
            <person name="Grigoriev I.V."/>
            <person name="Horton A.C."/>
            <person name="de Jong P.J."/>
            <person name="Jurka J."/>
            <person name="Kapitonov V.V."/>
            <person name="Kohara Y."/>
            <person name="Kuroki Y."/>
            <person name="Lindquist E."/>
            <person name="Lucas S."/>
            <person name="Osoegawa K."/>
            <person name="Pennacchio L.A."/>
            <person name="Salamov A.A."/>
            <person name="Satou Y."/>
            <person name="Sauka-Spengler T."/>
            <person name="Schmutz J."/>
            <person name="Shin-I T."/>
            <person name="Toyoda A."/>
            <person name="Bronner-Fraser M."/>
            <person name="Fujiyama A."/>
            <person name="Holland L.Z."/>
            <person name="Holland P.W.H."/>
            <person name="Satoh N."/>
            <person name="Rokhsar D.S."/>
        </authorList>
    </citation>
    <scope>NUCLEOTIDE SEQUENCE [LARGE SCALE GENOMIC DNA]</scope>
    <source>
        <strain evidence="8">S238N-H82</strain>
        <tissue evidence="8">Testes</tissue>
    </source>
</reference>
<dbReference type="InterPro" id="IPR039297">
    <property type="entry name" value="COX7a"/>
</dbReference>
<evidence type="ECO:0000256" key="6">
    <source>
        <dbReference type="ARBA" id="ARBA00023136"/>
    </source>
</evidence>
<dbReference type="Pfam" id="PF02238">
    <property type="entry name" value="COX7a"/>
    <property type="match status" value="1"/>
</dbReference>
<gene>
    <name evidence="8" type="ORF">BRAFLDRAFT_129595</name>
</gene>
<dbReference type="EMBL" id="GG666638">
    <property type="protein sequence ID" value="EEN46897.1"/>
    <property type="molecule type" value="Genomic_DNA"/>
</dbReference>